<dbReference type="Proteomes" id="UP000093510">
    <property type="component" value="Unassembled WGS sequence"/>
</dbReference>
<keyword evidence="1" id="KW-1133">Transmembrane helix</keyword>
<evidence type="ECO:0000256" key="1">
    <source>
        <dbReference type="SAM" id="Phobius"/>
    </source>
</evidence>
<name>A0A1B9E987_9FLAO</name>
<dbReference type="EMBL" id="LVEP01000002">
    <property type="protein sequence ID" value="OCB78509.1"/>
    <property type="molecule type" value="Genomic_DNA"/>
</dbReference>
<dbReference type="Pfam" id="PF12966">
    <property type="entry name" value="AtpR"/>
    <property type="match status" value="1"/>
</dbReference>
<feature type="transmembrane region" description="Helical" evidence="1">
    <location>
        <begin position="69"/>
        <end position="88"/>
    </location>
</feature>
<keyword evidence="1" id="KW-0812">Transmembrane</keyword>
<comment type="caution">
    <text evidence="2">The sequence shown here is derived from an EMBL/GenBank/DDBJ whole genome shotgun (WGS) entry which is preliminary data.</text>
</comment>
<organism evidence="2 3">
    <name type="scientific">Flavobacterium crassostreae</name>
    <dbReference type="NCBI Taxonomy" id="1763534"/>
    <lineage>
        <taxon>Bacteria</taxon>
        <taxon>Pseudomonadati</taxon>
        <taxon>Bacteroidota</taxon>
        <taxon>Flavobacteriia</taxon>
        <taxon>Flavobacteriales</taxon>
        <taxon>Flavobacteriaceae</taxon>
        <taxon>Flavobacterium</taxon>
    </lineage>
</organism>
<proteinExistence type="predicted"/>
<keyword evidence="1" id="KW-0472">Membrane</keyword>
<evidence type="ECO:0000313" key="2">
    <source>
        <dbReference type="EMBL" id="OCB78509.1"/>
    </source>
</evidence>
<dbReference type="NCBIfam" id="TIGR03165">
    <property type="entry name" value="F1F0_chp_2"/>
    <property type="match status" value="1"/>
</dbReference>
<gene>
    <name evidence="2" type="ORF">LPBF_00485</name>
</gene>
<dbReference type="InterPro" id="IPR017581">
    <property type="entry name" value="AtpR-like"/>
</dbReference>
<keyword evidence="3" id="KW-1185">Reference proteome</keyword>
<feature type="transmembrane region" description="Helical" evidence="1">
    <location>
        <begin position="6"/>
        <end position="29"/>
    </location>
</feature>
<evidence type="ECO:0008006" key="4">
    <source>
        <dbReference type="Google" id="ProtNLM"/>
    </source>
</evidence>
<dbReference type="STRING" id="1763534.GCA_001831475_01865"/>
<feature type="transmembrane region" description="Helical" evidence="1">
    <location>
        <begin position="41"/>
        <end position="63"/>
    </location>
</feature>
<protein>
    <recommendedName>
        <fullName evidence="4">ATPase F0F1</fullName>
    </recommendedName>
</protein>
<accession>A0A1B9E987</accession>
<dbReference type="AlphaFoldDB" id="A0A1B9E987"/>
<reference evidence="2 3" key="1">
    <citation type="submission" date="2016-03" db="EMBL/GenBank/DDBJ databases">
        <authorList>
            <person name="Ploux O."/>
        </authorList>
    </citation>
    <scope>NUCLEOTIDE SEQUENCE [LARGE SCALE GENOMIC DNA]</scope>
    <source>
        <strain evidence="2 3">LPB0076</strain>
    </source>
</reference>
<sequence length="106" mass="12069">MTMSDILHQILAFIEGTLLGIIFFGGLWFTVKKAVGAKTPAIWFFSSLFLRLAVVLIGFYLIVQGGLERIIMSLIGFIVARILVTYYTKSRDKKRKIKEVYHEAKP</sequence>
<evidence type="ECO:0000313" key="3">
    <source>
        <dbReference type="Proteomes" id="UP000093510"/>
    </source>
</evidence>